<dbReference type="InterPro" id="IPR058624">
    <property type="entry name" value="MdtA-like_HH"/>
</dbReference>
<evidence type="ECO:0000259" key="7">
    <source>
        <dbReference type="Pfam" id="PF25917"/>
    </source>
</evidence>
<evidence type="ECO:0000256" key="2">
    <source>
        <dbReference type="ARBA" id="ARBA00009477"/>
    </source>
</evidence>
<dbReference type="AlphaFoldDB" id="A0A8J2BQ58"/>
<evidence type="ECO:0000313" key="11">
    <source>
        <dbReference type="Proteomes" id="UP000663859"/>
    </source>
</evidence>
<dbReference type="RefSeq" id="WP_174583295.1">
    <property type="nucleotide sequence ID" value="NZ_CAJNOB010000019.1"/>
</dbReference>
<feature type="domain" description="Multidrug resistance protein MdtA-like barrel-sandwich hybrid" evidence="7">
    <location>
        <begin position="138"/>
        <end position="252"/>
    </location>
</feature>
<dbReference type="Gene3D" id="1.10.287.470">
    <property type="entry name" value="Helix hairpin bin"/>
    <property type="match status" value="1"/>
</dbReference>
<dbReference type="Gene3D" id="2.40.30.170">
    <property type="match status" value="1"/>
</dbReference>
<dbReference type="Pfam" id="PF25917">
    <property type="entry name" value="BSH_RND"/>
    <property type="match status" value="1"/>
</dbReference>
<feature type="domain" description="CusB-like beta-barrel" evidence="8">
    <location>
        <begin position="277"/>
        <end position="348"/>
    </location>
</feature>
<comment type="subcellular location">
    <subcellularLocation>
        <location evidence="1">Cell envelope</location>
    </subcellularLocation>
</comment>
<dbReference type="PANTHER" id="PTHR30469">
    <property type="entry name" value="MULTIDRUG RESISTANCE PROTEIN MDTA"/>
    <property type="match status" value="1"/>
</dbReference>
<dbReference type="Gene3D" id="2.40.50.100">
    <property type="match status" value="1"/>
</dbReference>
<evidence type="ECO:0000313" key="10">
    <source>
        <dbReference type="EMBL" id="CAF0698339.1"/>
    </source>
</evidence>
<dbReference type="Pfam" id="PF25967">
    <property type="entry name" value="RND-MFP_C"/>
    <property type="match status" value="1"/>
</dbReference>
<accession>A0A8J2BQ58</accession>
<evidence type="ECO:0000259" key="8">
    <source>
        <dbReference type="Pfam" id="PF25954"/>
    </source>
</evidence>
<dbReference type="Gene3D" id="2.40.420.20">
    <property type="match status" value="1"/>
</dbReference>
<keyword evidence="5" id="KW-0472">Membrane</keyword>
<comment type="caution">
    <text evidence="10">The sequence shown here is derived from an EMBL/GenBank/DDBJ whole genome shotgun (WGS) entry which is preliminary data.</text>
</comment>
<organism evidence="10 11">
    <name type="scientific">Candidatus Methylacidithermus pantelleriae</name>
    <dbReference type="NCBI Taxonomy" id="2744239"/>
    <lineage>
        <taxon>Bacteria</taxon>
        <taxon>Pseudomonadati</taxon>
        <taxon>Verrucomicrobiota</taxon>
        <taxon>Methylacidiphilae</taxon>
        <taxon>Methylacidiphilales</taxon>
        <taxon>Methylacidiphilaceae</taxon>
        <taxon>Candidatus Methylacidithermus</taxon>
    </lineage>
</organism>
<dbReference type="InterPro" id="IPR058627">
    <property type="entry name" value="MdtA-like_C"/>
</dbReference>
<evidence type="ECO:0000256" key="3">
    <source>
        <dbReference type="ARBA" id="ARBA00022448"/>
    </source>
</evidence>
<dbReference type="Pfam" id="PF25954">
    <property type="entry name" value="Beta-barrel_RND_2"/>
    <property type="match status" value="1"/>
</dbReference>
<dbReference type="SUPFAM" id="SSF111369">
    <property type="entry name" value="HlyD-like secretion proteins"/>
    <property type="match status" value="1"/>
</dbReference>
<proteinExistence type="inferred from homology"/>
<feature type="domain" description="Multidrug resistance protein MdtA-like C-terminal permuted SH3" evidence="9">
    <location>
        <begin position="356"/>
        <end position="409"/>
    </location>
</feature>
<feature type="compositionally biased region" description="Basic and acidic residues" evidence="4">
    <location>
        <begin position="1"/>
        <end position="20"/>
    </location>
</feature>
<dbReference type="InterPro" id="IPR058625">
    <property type="entry name" value="MdtA-like_BSH"/>
</dbReference>
<keyword evidence="5" id="KW-1133">Transmembrane helix</keyword>
<gene>
    <name evidence="10" type="ORF">MPNT_260014</name>
</gene>
<dbReference type="NCBIfam" id="TIGR01730">
    <property type="entry name" value="RND_mfp"/>
    <property type="match status" value="1"/>
</dbReference>
<keyword evidence="3" id="KW-0813">Transport</keyword>
<dbReference type="InterPro" id="IPR058792">
    <property type="entry name" value="Beta-barrel_RND_2"/>
</dbReference>
<feature type="domain" description="Multidrug resistance protein MdtA-like alpha-helical hairpin" evidence="6">
    <location>
        <begin position="174"/>
        <end position="220"/>
    </location>
</feature>
<dbReference type="PANTHER" id="PTHR30469:SF37">
    <property type="entry name" value="RAGD PROTEIN"/>
    <property type="match status" value="1"/>
</dbReference>
<evidence type="ECO:0000256" key="4">
    <source>
        <dbReference type="SAM" id="MobiDB-lite"/>
    </source>
</evidence>
<protein>
    <submittedName>
        <fullName evidence="10">Putative Co/Zn/Cd efflux system membrane fusion protein</fullName>
    </submittedName>
</protein>
<keyword evidence="11" id="KW-1185">Reference proteome</keyword>
<sequence length="431" mass="48281">MTDHPEREKRILTGEPEDKPISPVGSRDGGGRSSELRDRLVRAPFPRPLSPVTRWVGAWVRRLLSFFRKRHPAWGVGAICIVLLSIGLLRKAWEWRALLWTREEGLKVYVQVVHPAPTPPYTDLELPGTTQGYHETPIWARVSGYIKKWYVDIGAHVKEGDLLCEIEAPEVDQQVENSRAKVELAKVSLDRYQALLQAHAVSQQDVDYWRTNYQAALADLNRWLGWQAFEKVRAPFGGVITARNIDIGTLVAGQNEGRQGATHQLYRLAKVDVLRIYVAVPQAYALSVRSGLDAKVIIPERPDQPIGGKVIRTSEGLDPASRTLLVEVDINNPKEEILPGLYVNVRFHLPTAGRFTIPVNTLVQQPDGQYVVTVDEKSRTKLQRVETGYDDGHKVEVLEGLKGNERLVLNPSDATKVSGTLVTIISDQTKN</sequence>
<dbReference type="Pfam" id="PF25876">
    <property type="entry name" value="HH_MFP_RND"/>
    <property type="match status" value="1"/>
</dbReference>
<name>A0A8J2BQ58_9BACT</name>
<evidence type="ECO:0000256" key="5">
    <source>
        <dbReference type="SAM" id="Phobius"/>
    </source>
</evidence>
<dbReference type="GO" id="GO:0015562">
    <property type="term" value="F:efflux transmembrane transporter activity"/>
    <property type="evidence" value="ECO:0007669"/>
    <property type="project" value="TreeGrafter"/>
</dbReference>
<dbReference type="GO" id="GO:1990281">
    <property type="term" value="C:efflux pump complex"/>
    <property type="evidence" value="ECO:0007669"/>
    <property type="project" value="TreeGrafter"/>
</dbReference>
<feature type="region of interest" description="Disordered" evidence="4">
    <location>
        <begin position="1"/>
        <end position="34"/>
    </location>
</feature>
<dbReference type="InterPro" id="IPR006143">
    <property type="entry name" value="RND_pump_MFP"/>
</dbReference>
<evidence type="ECO:0000259" key="6">
    <source>
        <dbReference type="Pfam" id="PF25876"/>
    </source>
</evidence>
<evidence type="ECO:0000259" key="9">
    <source>
        <dbReference type="Pfam" id="PF25967"/>
    </source>
</evidence>
<reference evidence="10" key="1">
    <citation type="submission" date="2021-02" db="EMBL/GenBank/DDBJ databases">
        <authorList>
            <person name="Cremers G."/>
            <person name="Picone N."/>
        </authorList>
    </citation>
    <scope>NUCLEOTIDE SEQUENCE</scope>
    <source>
        <strain evidence="10">PQ17</strain>
    </source>
</reference>
<dbReference type="EMBL" id="CAJNOB010000019">
    <property type="protein sequence ID" value="CAF0698339.1"/>
    <property type="molecule type" value="Genomic_DNA"/>
</dbReference>
<feature type="transmembrane region" description="Helical" evidence="5">
    <location>
        <begin position="71"/>
        <end position="89"/>
    </location>
</feature>
<evidence type="ECO:0000256" key="1">
    <source>
        <dbReference type="ARBA" id="ARBA00004196"/>
    </source>
</evidence>
<keyword evidence="5" id="KW-0812">Transmembrane</keyword>
<dbReference type="Proteomes" id="UP000663859">
    <property type="component" value="Unassembled WGS sequence"/>
</dbReference>
<comment type="similarity">
    <text evidence="2">Belongs to the membrane fusion protein (MFP) (TC 8.A.1) family.</text>
</comment>